<gene>
    <name evidence="3" type="ORF">GCM10023321_36790</name>
</gene>
<feature type="signal peptide" evidence="1">
    <location>
        <begin position="1"/>
        <end position="25"/>
    </location>
</feature>
<organism evidence="3 4">
    <name type="scientific">Pseudonocardia eucalypti</name>
    <dbReference type="NCBI Taxonomy" id="648755"/>
    <lineage>
        <taxon>Bacteria</taxon>
        <taxon>Bacillati</taxon>
        <taxon>Actinomycetota</taxon>
        <taxon>Actinomycetes</taxon>
        <taxon>Pseudonocardiales</taxon>
        <taxon>Pseudonocardiaceae</taxon>
        <taxon>Pseudonocardia</taxon>
    </lineage>
</organism>
<dbReference type="CDD" id="cd00028">
    <property type="entry name" value="B_lectin"/>
    <property type="match status" value="2"/>
</dbReference>
<dbReference type="InterPro" id="IPR001480">
    <property type="entry name" value="Bulb-type_lectin_dom"/>
</dbReference>
<evidence type="ECO:0000313" key="4">
    <source>
        <dbReference type="Proteomes" id="UP001428817"/>
    </source>
</evidence>
<dbReference type="Gene3D" id="2.90.10.30">
    <property type="match status" value="2"/>
</dbReference>
<evidence type="ECO:0000259" key="2">
    <source>
        <dbReference type="PROSITE" id="PS50927"/>
    </source>
</evidence>
<keyword evidence="1" id="KW-0732">Signal</keyword>
<dbReference type="SUPFAM" id="SSF51110">
    <property type="entry name" value="alpha-D-mannose-specific plant lectins"/>
    <property type="match status" value="2"/>
</dbReference>
<feature type="domain" description="Bulb-type lectin" evidence="2">
    <location>
        <begin position="138"/>
        <end position="246"/>
    </location>
</feature>
<accession>A0ABP9Q717</accession>
<name>A0ABP9Q717_9PSEU</name>
<proteinExistence type="predicted"/>
<dbReference type="RefSeq" id="WP_185059219.1">
    <property type="nucleotide sequence ID" value="NZ_BAABJP010000015.1"/>
</dbReference>
<dbReference type="EMBL" id="BAABJP010000015">
    <property type="protein sequence ID" value="GAA5157885.1"/>
    <property type="molecule type" value="Genomic_DNA"/>
</dbReference>
<dbReference type="Proteomes" id="UP001428817">
    <property type="component" value="Unassembled WGS sequence"/>
</dbReference>
<comment type="caution">
    <text evidence="3">The sequence shown here is derived from an EMBL/GenBank/DDBJ whole genome shotgun (WGS) entry which is preliminary data.</text>
</comment>
<dbReference type="InterPro" id="IPR036426">
    <property type="entry name" value="Bulb-type_lectin_dom_sf"/>
</dbReference>
<feature type="chain" id="PRO_5045831709" description="Bulb-type lectin domain-containing protein" evidence="1">
    <location>
        <begin position="26"/>
        <end position="249"/>
    </location>
</feature>
<feature type="domain" description="Bulb-type lectin" evidence="2">
    <location>
        <begin position="28"/>
        <end position="136"/>
    </location>
</feature>
<evidence type="ECO:0000256" key="1">
    <source>
        <dbReference type="SAM" id="SignalP"/>
    </source>
</evidence>
<keyword evidence="4" id="KW-1185">Reference proteome</keyword>
<dbReference type="SMART" id="SM00108">
    <property type="entry name" value="B_lectin"/>
    <property type="match status" value="2"/>
</dbReference>
<reference evidence="4" key="1">
    <citation type="journal article" date="2019" name="Int. J. Syst. Evol. Microbiol.">
        <title>The Global Catalogue of Microorganisms (GCM) 10K type strain sequencing project: providing services to taxonomists for standard genome sequencing and annotation.</title>
        <authorList>
            <consortium name="The Broad Institute Genomics Platform"/>
            <consortium name="The Broad Institute Genome Sequencing Center for Infectious Disease"/>
            <person name="Wu L."/>
            <person name="Ma J."/>
        </authorList>
    </citation>
    <scope>NUCLEOTIDE SEQUENCE [LARGE SCALE GENOMIC DNA]</scope>
    <source>
        <strain evidence="4">JCM 18303</strain>
    </source>
</reference>
<protein>
    <recommendedName>
        <fullName evidence="2">Bulb-type lectin domain-containing protein</fullName>
    </recommendedName>
</protein>
<sequence>MLAKVLLTAALALSPVVAVPAVASAVPAGVLASGATLGPNQSVRSGNGRYTLIQQTDGNLVFYDSARRALWSSQTTGKGARTVMQGDGNLVVVNAANQPVWHAGTAPNQGAWLGVQDDGNLVIYSSGKVPLWSRHMIIGRMDPNRTLAADQFVRSANQRYRFIMQRDGNLVLYKGAQALWNAQTTGKGGVKAVMQGDGNLVVVNAANQPVWNAGTAPNPGAWLGVQDDGNVVIYSTDKRALWSTKTGGR</sequence>
<dbReference type="PROSITE" id="PS50927">
    <property type="entry name" value="BULB_LECTIN"/>
    <property type="match status" value="2"/>
</dbReference>
<evidence type="ECO:0000313" key="3">
    <source>
        <dbReference type="EMBL" id="GAA5157885.1"/>
    </source>
</evidence>